<proteinExistence type="predicted"/>
<dbReference type="InterPro" id="IPR013517">
    <property type="entry name" value="FG-GAP"/>
</dbReference>
<keyword evidence="1 2" id="KW-0732">Signal</keyword>
<dbReference type="STRING" id="47866.GA0074694_0197"/>
<sequence length="574" mass="61003">MSPRRKAHIAWLISVVAALSLTAVGVAAFRDADAVPAPCHSDVDGGPDCEDTKKQLTAVVPTEGGAALSNLDIRLMPLGDSITQGVESSDGNGYRDELYDYLKVSARNVNFVGSAKTGSMKDNDHEGHRGDRIDEIAGIADCSVPRYQPNVVTLHAGTNDISQNSALSSAPTRLRNLVDQTLADSPRATVLVAQLIPSGKAGLQQRIDAYNAALPAVVRDLQDAGKHVLVVDMSRVPVADGLQNDAHPNDEGYAKMATAWYESLLEANRRGWIQAPLPENAPTACSPGGSDDPALGAGWRTLGVIAPGYGGTPGRTIIAELNGDKRADYLQVYPDGSFRASANTVGAPGKPDWVDVGRYAPAAQLTVRGDEVRFADLNGDGRDDYLVVGSTSVVRAYLNVDGPGDALAFVPWGIVFDVTSFNRNNLRFADVTGDGRDDLLRVGAKGAVHAYRNMWDPATERQAGKPRPPAWRLWLNWAGGTRGSSLEAVRFADGDGDGKADYLQVGVDGGAVHAFLNRGGGGNGSFQARYGWAHKSNHPRPYIQFADISGDGKADYLVVDRAGTVRAWLNRGGN</sequence>
<evidence type="ECO:0000256" key="1">
    <source>
        <dbReference type="ARBA" id="ARBA00022729"/>
    </source>
</evidence>
<evidence type="ECO:0000259" key="3">
    <source>
        <dbReference type="Pfam" id="PF13472"/>
    </source>
</evidence>
<dbReference type="EMBL" id="FMHU01000001">
    <property type="protein sequence ID" value="SCL13192.1"/>
    <property type="molecule type" value="Genomic_DNA"/>
</dbReference>
<feature type="chain" id="PRO_5038553307" evidence="2">
    <location>
        <begin position="29"/>
        <end position="574"/>
    </location>
</feature>
<gene>
    <name evidence="4" type="ORF">GA0074694_0197</name>
</gene>
<evidence type="ECO:0000256" key="2">
    <source>
        <dbReference type="SAM" id="SignalP"/>
    </source>
</evidence>
<feature type="domain" description="SGNH hydrolase-type esterase" evidence="3">
    <location>
        <begin position="78"/>
        <end position="254"/>
    </location>
</feature>
<dbReference type="Pfam" id="PF13472">
    <property type="entry name" value="Lipase_GDSL_2"/>
    <property type="match status" value="1"/>
</dbReference>
<dbReference type="GO" id="GO:0004622">
    <property type="term" value="F:phosphatidylcholine lysophospholipase activity"/>
    <property type="evidence" value="ECO:0007669"/>
    <property type="project" value="TreeGrafter"/>
</dbReference>
<dbReference type="Proteomes" id="UP000198906">
    <property type="component" value="Unassembled WGS sequence"/>
</dbReference>
<protein>
    <submittedName>
        <fullName evidence="4">Lysophospholipase L1</fullName>
    </submittedName>
</protein>
<dbReference type="SUPFAM" id="SSF52266">
    <property type="entry name" value="SGNH hydrolase"/>
    <property type="match status" value="1"/>
</dbReference>
<dbReference type="InterPro" id="IPR013830">
    <property type="entry name" value="SGNH_hydro"/>
</dbReference>
<feature type="signal peptide" evidence="2">
    <location>
        <begin position="1"/>
        <end position="28"/>
    </location>
</feature>
<reference evidence="5" key="1">
    <citation type="submission" date="2016-06" db="EMBL/GenBank/DDBJ databases">
        <authorList>
            <person name="Varghese N."/>
        </authorList>
    </citation>
    <scope>NUCLEOTIDE SEQUENCE [LARGE SCALE GENOMIC DNA]</scope>
    <source>
        <strain evidence="5">DSM 46123</strain>
    </source>
</reference>
<evidence type="ECO:0000313" key="4">
    <source>
        <dbReference type="EMBL" id="SCL13192.1"/>
    </source>
</evidence>
<dbReference type="Gene3D" id="3.40.50.1110">
    <property type="entry name" value="SGNH hydrolase"/>
    <property type="match status" value="1"/>
</dbReference>
<dbReference type="CDD" id="cd01833">
    <property type="entry name" value="XynB_like"/>
    <property type="match status" value="1"/>
</dbReference>
<dbReference type="InterPro" id="IPR051532">
    <property type="entry name" value="Ester_Hydrolysis_Enzymes"/>
</dbReference>
<dbReference type="Pfam" id="PF13517">
    <property type="entry name" value="FG-GAP_3"/>
    <property type="match status" value="2"/>
</dbReference>
<organism evidence="4 5">
    <name type="scientific">Micromonospora inyonensis</name>
    <dbReference type="NCBI Taxonomy" id="47866"/>
    <lineage>
        <taxon>Bacteria</taxon>
        <taxon>Bacillati</taxon>
        <taxon>Actinomycetota</taxon>
        <taxon>Actinomycetes</taxon>
        <taxon>Micromonosporales</taxon>
        <taxon>Micromonosporaceae</taxon>
        <taxon>Micromonospora</taxon>
    </lineage>
</organism>
<dbReference type="Gene3D" id="2.130.10.130">
    <property type="entry name" value="Integrin alpha, N-terminal"/>
    <property type="match status" value="1"/>
</dbReference>
<accession>A0A1C6R829</accession>
<keyword evidence="5" id="KW-1185">Reference proteome</keyword>
<dbReference type="RefSeq" id="WP_091450996.1">
    <property type="nucleotide sequence ID" value="NZ_FMHU01000001.1"/>
</dbReference>
<dbReference type="PANTHER" id="PTHR30383:SF5">
    <property type="entry name" value="SGNH HYDROLASE-TYPE ESTERASE DOMAIN-CONTAINING PROTEIN"/>
    <property type="match status" value="1"/>
</dbReference>
<dbReference type="InterPro" id="IPR028994">
    <property type="entry name" value="Integrin_alpha_N"/>
</dbReference>
<dbReference type="InterPro" id="IPR036514">
    <property type="entry name" value="SGNH_hydro_sf"/>
</dbReference>
<evidence type="ECO:0000313" key="5">
    <source>
        <dbReference type="Proteomes" id="UP000198906"/>
    </source>
</evidence>
<name>A0A1C6R829_9ACTN</name>
<dbReference type="AlphaFoldDB" id="A0A1C6R829"/>
<dbReference type="PANTHER" id="PTHR30383">
    <property type="entry name" value="THIOESTERASE 1/PROTEASE 1/LYSOPHOSPHOLIPASE L1"/>
    <property type="match status" value="1"/>
</dbReference>
<dbReference type="SUPFAM" id="SSF69318">
    <property type="entry name" value="Integrin alpha N-terminal domain"/>
    <property type="match status" value="1"/>
</dbReference>